<feature type="transmembrane region" description="Helical" evidence="1">
    <location>
        <begin position="151"/>
        <end position="170"/>
    </location>
</feature>
<reference evidence="2 3" key="1">
    <citation type="submission" date="2024-01" db="EMBL/GenBank/DDBJ databases">
        <title>The complete chloroplast genome sequence of Lithospermum erythrorhizon: insights into the phylogenetic relationship among Boraginaceae species and the maternal lineages of purple gromwells.</title>
        <authorList>
            <person name="Okada T."/>
            <person name="Watanabe K."/>
        </authorList>
    </citation>
    <scope>NUCLEOTIDE SEQUENCE [LARGE SCALE GENOMIC DNA]</scope>
</reference>
<sequence length="237" mass="26155">MGREVWSRAIGRWAVVNRAKQSGALGWWCACWVVGRGCYSWAKNGMDEEKAYSIVGADGLGVVWVGGPADLWAVNIVALVLANLIGGLFVLAQTLSNLKNGQQEENYREALGRKQRFLLHATIVMISYMVFGLVPPMVYGFTFHGTDDKDFKLLAVAVASLICIIFLAIGKAYIVQKAQQLHKFSTYFKHVVYYVATTAIVSGIGYVVGDQAKKILDHYGWMLPKDQASNTLFLHGS</sequence>
<dbReference type="EMBL" id="BAABME010002011">
    <property type="protein sequence ID" value="GAA0152591.1"/>
    <property type="molecule type" value="Genomic_DNA"/>
</dbReference>
<protein>
    <submittedName>
        <fullName evidence="2">Transporter</fullName>
    </submittedName>
</protein>
<keyword evidence="3" id="KW-1185">Reference proteome</keyword>
<feature type="transmembrane region" description="Helical" evidence="1">
    <location>
        <begin position="72"/>
        <end position="96"/>
    </location>
</feature>
<keyword evidence="1" id="KW-1133">Transmembrane helix</keyword>
<name>A0AAV3PNJ6_LITER</name>
<accession>A0AAV3PNJ6</accession>
<feature type="transmembrane region" description="Helical" evidence="1">
    <location>
        <begin position="117"/>
        <end position="139"/>
    </location>
</feature>
<dbReference type="PROSITE" id="PS51257">
    <property type="entry name" value="PROKAR_LIPOPROTEIN"/>
    <property type="match status" value="1"/>
</dbReference>
<dbReference type="PANTHER" id="PTHR38937:SF2">
    <property type="entry name" value="MEMBRANE PROTEIN OF ER BODY-LIKE PROTEIN ISOFORM X1"/>
    <property type="match status" value="1"/>
</dbReference>
<proteinExistence type="predicted"/>
<gene>
    <name evidence="2" type="ORF">LIER_11033</name>
</gene>
<dbReference type="Proteomes" id="UP001454036">
    <property type="component" value="Unassembled WGS sequence"/>
</dbReference>
<dbReference type="AlphaFoldDB" id="A0AAV3PNJ6"/>
<dbReference type="PANTHER" id="PTHR38937">
    <property type="entry name" value="MEMBRANE PROTEIN OF ER BODY-LIKE PROTEIN"/>
    <property type="match status" value="1"/>
</dbReference>
<keyword evidence="1" id="KW-0472">Membrane</keyword>
<dbReference type="InterPro" id="IPR052843">
    <property type="entry name" value="ER_body_metal_sequester"/>
</dbReference>
<evidence type="ECO:0000313" key="2">
    <source>
        <dbReference type="EMBL" id="GAA0152591.1"/>
    </source>
</evidence>
<organism evidence="2 3">
    <name type="scientific">Lithospermum erythrorhizon</name>
    <name type="common">Purple gromwell</name>
    <name type="synonym">Lithospermum officinale var. erythrorhizon</name>
    <dbReference type="NCBI Taxonomy" id="34254"/>
    <lineage>
        <taxon>Eukaryota</taxon>
        <taxon>Viridiplantae</taxon>
        <taxon>Streptophyta</taxon>
        <taxon>Embryophyta</taxon>
        <taxon>Tracheophyta</taxon>
        <taxon>Spermatophyta</taxon>
        <taxon>Magnoliopsida</taxon>
        <taxon>eudicotyledons</taxon>
        <taxon>Gunneridae</taxon>
        <taxon>Pentapetalae</taxon>
        <taxon>asterids</taxon>
        <taxon>lamiids</taxon>
        <taxon>Boraginales</taxon>
        <taxon>Boraginaceae</taxon>
        <taxon>Boraginoideae</taxon>
        <taxon>Lithospermeae</taxon>
        <taxon>Lithospermum</taxon>
    </lineage>
</organism>
<feature type="transmembrane region" description="Helical" evidence="1">
    <location>
        <begin position="191"/>
        <end position="209"/>
    </location>
</feature>
<evidence type="ECO:0000313" key="3">
    <source>
        <dbReference type="Proteomes" id="UP001454036"/>
    </source>
</evidence>
<keyword evidence="1" id="KW-0812">Transmembrane</keyword>
<comment type="caution">
    <text evidence="2">The sequence shown here is derived from an EMBL/GenBank/DDBJ whole genome shotgun (WGS) entry which is preliminary data.</text>
</comment>
<evidence type="ECO:0000256" key="1">
    <source>
        <dbReference type="SAM" id="Phobius"/>
    </source>
</evidence>